<keyword evidence="7" id="KW-1185">Reference proteome</keyword>
<dbReference type="InterPro" id="IPR025997">
    <property type="entry name" value="SBP_2_dom"/>
</dbReference>
<dbReference type="PROSITE" id="PS51257">
    <property type="entry name" value="PROKAR_LIPOPROTEIN"/>
    <property type="match status" value="1"/>
</dbReference>
<protein>
    <submittedName>
        <fullName evidence="6">Substrate-binding domain-containing protein</fullName>
    </submittedName>
</protein>
<organism evidence="6 7">
    <name type="scientific">Faecousia intestinalis</name>
    <dbReference type="NCBI Taxonomy" id="3133167"/>
    <lineage>
        <taxon>Bacteria</taxon>
        <taxon>Bacillati</taxon>
        <taxon>Bacillota</taxon>
        <taxon>Clostridia</taxon>
        <taxon>Eubacteriales</taxon>
        <taxon>Oscillospiraceae</taxon>
        <taxon>Faecousia</taxon>
    </lineage>
</organism>
<evidence type="ECO:0000256" key="2">
    <source>
        <dbReference type="ARBA" id="ARBA00007639"/>
    </source>
</evidence>
<feature type="chain" id="PRO_5047261442" evidence="4">
    <location>
        <begin position="21"/>
        <end position="321"/>
    </location>
</feature>
<dbReference type="Gene3D" id="3.40.50.2300">
    <property type="match status" value="2"/>
</dbReference>
<evidence type="ECO:0000313" key="7">
    <source>
        <dbReference type="Proteomes" id="UP001491552"/>
    </source>
</evidence>
<name>A0ABV1G348_9FIRM</name>
<feature type="signal peptide" evidence="4">
    <location>
        <begin position="1"/>
        <end position="20"/>
    </location>
</feature>
<sequence>MKNAKRLAALFLTAAVLLTAGCGRKTVTSQNSVWFIAKSTNTEFWKSAFAGANAAKSEYNVDLTICGPETEEDYEEQNRLIDEAVAAGADAIVYSAISYTKNAEAITRAAKQGLKIAVIDSDVDSDGVGVRIGTDNVEAGRMAGRAALQTDWDSLTVGIVNFDLGSRNGQERESGFREALAGDPRVKDIYTINVNADATTAQVRTVQLLVEHPEINVIVGFNEPIAVGAAMAVHSLGLAGRVRMVGFDTNVKCIDLLQSGAVSALIVQNPYAMGYLGVEAVCNLLDGQTYRTAELLDTATRTVTKETMFTIENQKALFSFG</sequence>
<feature type="domain" description="Periplasmic binding protein" evidence="5">
    <location>
        <begin position="35"/>
        <end position="288"/>
    </location>
</feature>
<evidence type="ECO:0000256" key="4">
    <source>
        <dbReference type="SAM" id="SignalP"/>
    </source>
</evidence>
<gene>
    <name evidence="6" type="ORF">WMO66_00995</name>
</gene>
<evidence type="ECO:0000256" key="1">
    <source>
        <dbReference type="ARBA" id="ARBA00004196"/>
    </source>
</evidence>
<comment type="caution">
    <text evidence="6">The sequence shown here is derived from an EMBL/GenBank/DDBJ whole genome shotgun (WGS) entry which is preliminary data.</text>
</comment>
<reference evidence="6 7" key="1">
    <citation type="submission" date="2024-03" db="EMBL/GenBank/DDBJ databases">
        <title>Human intestinal bacterial collection.</title>
        <authorList>
            <person name="Pauvert C."/>
            <person name="Hitch T.C.A."/>
            <person name="Clavel T."/>
        </authorList>
    </citation>
    <scope>NUCLEOTIDE SEQUENCE [LARGE SCALE GENOMIC DNA]</scope>
    <source>
        <strain evidence="6 7">CLA-AA-H192</strain>
    </source>
</reference>
<evidence type="ECO:0000259" key="5">
    <source>
        <dbReference type="Pfam" id="PF13407"/>
    </source>
</evidence>
<comment type="similarity">
    <text evidence="2">Belongs to the bacterial solute-binding protein 2 family.</text>
</comment>
<dbReference type="SUPFAM" id="SSF53822">
    <property type="entry name" value="Periplasmic binding protein-like I"/>
    <property type="match status" value="1"/>
</dbReference>
<accession>A0ABV1G348</accession>
<dbReference type="PANTHER" id="PTHR46847:SF1">
    <property type="entry name" value="D-ALLOSE-BINDING PERIPLASMIC PROTEIN-RELATED"/>
    <property type="match status" value="1"/>
</dbReference>
<keyword evidence="3 4" id="KW-0732">Signal</keyword>
<dbReference type="Proteomes" id="UP001491552">
    <property type="component" value="Unassembled WGS sequence"/>
</dbReference>
<dbReference type="Pfam" id="PF13407">
    <property type="entry name" value="Peripla_BP_4"/>
    <property type="match status" value="1"/>
</dbReference>
<dbReference type="EMBL" id="JBBMFF010000071">
    <property type="protein sequence ID" value="MEQ2509833.1"/>
    <property type="molecule type" value="Genomic_DNA"/>
</dbReference>
<evidence type="ECO:0000313" key="6">
    <source>
        <dbReference type="EMBL" id="MEQ2509833.1"/>
    </source>
</evidence>
<evidence type="ECO:0000256" key="3">
    <source>
        <dbReference type="ARBA" id="ARBA00022729"/>
    </source>
</evidence>
<proteinExistence type="inferred from homology"/>
<dbReference type="PANTHER" id="PTHR46847">
    <property type="entry name" value="D-ALLOSE-BINDING PERIPLASMIC PROTEIN-RELATED"/>
    <property type="match status" value="1"/>
</dbReference>
<dbReference type="InterPro" id="IPR028082">
    <property type="entry name" value="Peripla_BP_I"/>
</dbReference>
<comment type="subcellular location">
    <subcellularLocation>
        <location evidence="1">Cell envelope</location>
    </subcellularLocation>
</comment>
<dbReference type="RefSeq" id="WP_349134542.1">
    <property type="nucleotide sequence ID" value="NZ_JBBMFF010000071.1"/>
</dbReference>